<dbReference type="PANTHER" id="PTHR46790:SF1">
    <property type="entry name" value="CENTROMERE PROTEIN N"/>
    <property type="match status" value="1"/>
</dbReference>
<evidence type="ECO:0000256" key="2">
    <source>
        <dbReference type="ARBA" id="ARBA00004584"/>
    </source>
</evidence>
<organism evidence="8 9">
    <name type="scientific">Biomphalaria glabrata</name>
    <name type="common">Bloodfluke planorb</name>
    <name type="synonym">Freshwater snail</name>
    <dbReference type="NCBI Taxonomy" id="6526"/>
    <lineage>
        <taxon>Eukaryota</taxon>
        <taxon>Metazoa</taxon>
        <taxon>Spiralia</taxon>
        <taxon>Lophotrochozoa</taxon>
        <taxon>Mollusca</taxon>
        <taxon>Gastropoda</taxon>
        <taxon>Heterobranchia</taxon>
        <taxon>Euthyneura</taxon>
        <taxon>Panpulmonata</taxon>
        <taxon>Hygrophila</taxon>
        <taxon>Lymnaeoidea</taxon>
        <taxon>Planorbidae</taxon>
        <taxon>Biomphalaria</taxon>
    </lineage>
</organism>
<evidence type="ECO:0000256" key="5">
    <source>
        <dbReference type="ARBA" id="ARBA00023242"/>
    </source>
</evidence>
<evidence type="ECO:0000313" key="8">
    <source>
        <dbReference type="EnsemblMetazoa" id="BGLB039662-PA"/>
    </source>
</evidence>
<keyword evidence="6" id="KW-0137">Centromere</keyword>
<keyword evidence="4" id="KW-0158">Chromosome</keyword>
<dbReference type="VEuPathDB" id="VectorBase:BGLB039662"/>
<keyword evidence="5" id="KW-0539">Nucleus</keyword>
<reference evidence="8" key="1">
    <citation type="submission" date="2020-05" db="UniProtKB">
        <authorList>
            <consortium name="EnsemblMetazoa"/>
        </authorList>
    </citation>
    <scope>IDENTIFICATION</scope>
    <source>
        <strain evidence="8">BB02</strain>
    </source>
</reference>
<dbReference type="RefSeq" id="XP_013072841.2">
    <property type="nucleotide sequence ID" value="XM_013217387.2"/>
</dbReference>
<dbReference type="GO" id="GO:0005654">
    <property type="term" value="C:nucleoplasm"/>
    <property type="evidence" value="ECO:0007669"/>
    <property type="project" value="TreeGrafter"/>
</dbReference>
<dbReference type="GO" id="GO:0007059">
    <property type="term" value="P:chromosome segregation"/>
    <property type="evidence" value="ECO:0007669"/>
    <property type="project" value="InterPro"/>
</dbReference>
<evidence type="ECO:0008006" key="10">
    <source>
        <dbReference type="Google" id="ProtNLM"/>
    </source>
</evidence>
<evidence type="ECO:0000256" key="7">
    <source>
        <dbReference type="SAM" id="MobiDB-lite"/>
    </source>
</evidence>
<sequence length="349" mass="39435">MSSMIEEIIQSIIARCRASTIKETFLRWGRFNSSQLNNQIFSGPKKQIYTKILKLVQESNLNEEIIGDLELVYMQLHSRKKQWKVYKLSGNNLHLNSDPRTLRAKVLRNLQLDWRDGQVFGNMGLFAGGVWLRMHMSSTKGSRRTSYNHNSSVFVVTFPGSPYFILSKAGVKHVQLVTKAITTATNAEGLVDIQLSGHHLASLADIVLKGNGQIQSTVYREQEEEENPFVDKGSRKRKAPEEDTGDLNDINDEDSEEKEFRKSKLVKLFGTESQPVLEKLDYKLNVKFHGKPVMDTMCKSSVEVKGRSVLDGIYELAKCGVLKFPLPAHLTTVASSAQRNSFTIQARNK</sequence>
<dbReference type="VEuPathDB" id="VectorBase:BGLAX_048988"/>
<dbReference type="GO" id="GO:0034080">
    <property type="term" value="P:CENP-A containing chromatin assembly"/>
    <property type="evidence" value="ECO:0007669"/>
    <property type="project" value="InterPro"/>
</dbReference>
<evidence type="ECO:0000313" key="9">
    <source>
        <dbReference type="Proteomes" id="UP000076420"/>
    </source>
</evidence>
<evidence type="ECO:0000256" key="6">
    <source>
        <dbReference type="ARBA" id="ARBA00023328"/>
    </source>
</evidence>
<dbReference type="InterPro" id="IPR007902">
    <property type="entry name" value="Chl4/mis15/CENP-N"/>
</dbReference>
<dbReference type="PANTHER" id="PTHR46790">
    <property type="entry name" value="CENTROMERE PROTEIN N"/>
    <property type="match status" value="1"/>
</dbReference>
<gene>
    <name evidence="8" type="primary">106059700</name>
</gene>
<proteinExistence type="inferred from homology"/>
<dbReference type="GO" id="GO:0000775">
    <property type="term" value="C:chromosome, centromeric region"/>
    <property type="evidence" value="ECO:0007669"/>
    <property type="project" value="UniProtKB-SubCell"/>
</dbReference>
<comment type="subcellular location">
    <subcellularLocation>
        <location evidence="2">Chromosome</location>
        <location evidence="2">Centromere</location>
    </subcellularLocation>
    <subcellularLocation>
        <location evidence="1">Nucleus</location>
    </subcellularLocation>
</comment>
<evidence type="ECO:0000256" key="1">
    <source>
        <dbReference type="ARBA" id="ARBA00004123"/>
    </source>
</evidence>
<feature type="compositionally biased region" description="Acidic residues" evidence="7">
    <location>
        <begin position="242"/>
        <end position="255"/>
    </location>
</feature>
<dbReference type="OrthoDB" id="6585699at2759"/>
<evidence type="ECO:0000256" key="4">
    <source>
        <dbReference type="ARBA" id="ARBA00022454"/>
    </source>
</evidence>
<protein>
    <recommendedName>
        <fullName evidence="10">Centromere protein N</fullName>
    </recommendedName>
</protein>
<accession>A0A2C9M8H8</accession>
<dbReference type="Pfam" id="PF05238">
    <property type="entry name" value="CENP-N"/>
    <property type="match status" value="1"/>
</dbReference>
<comment type="similarity">
    <text evidence="3">Belongs to the CENP-N/CHL4 family.</text>
</comment>
<name>A0A2C9M8H8_BIOGL</name>
<dbReference type="EnsemblMetazoa" id="BGLB039662-RA">
    <property type="protein sequence ID" value="BGLB039662-PA"/>
    <property type="gene ID" value="BGLB039662"/>
</dbReference>
<dbReference type="AlphaFoldDB" id="A0A2C9M8H8"/>
<feature type="region of interest" description="Disordered" evidence="7">
    <location>
        <begin position="218"/>
        <end position="255"/>
    </location>
</feature>
<dbReference type="InterPro" id="IPR052011">
    <property type="entry name" value="CENP-NAC/CAD_complex"/>
</dbReference>
<dbReference type="STRING" id="6526.A0A2C9M8H8"/>
<evidence type="ECO:0000256" key="3">
    <source>
        <dbReference type="ARBA" id="ARBA00005566"/>
    </source>
</evidence>
<dbReference type="Proteomes" id="UP000076420">
    <property type="component" value="Unassembled WGS sequence"/>
</dbReference>
<dbReference type="KEGG" id="bgt:106059700"/>